<keyword evidence="5 8" id="KW-0689">Ribosomal protein</keyword>
<dbReference type="RefSeq" id="WP_092121817.1">
    <property type="nucleotide sequence ID" value="NZ_FMXO01000013.1"/>
</dbReference>
<dbReference type="NCBIfam" id="TIGR00029">
    <property type="entry name" value="S20"/>
    <property type="match status" value="1"/>
</dbReference>
<proteinExistence type="inferred from homology"/>
<sequence>MANHPSAIKRHRQSLKAQARNKAIKTRIKNAVKAVRQAVEQNDQEQARAGLIQATAVLDKAAGKKVIHWGNAARKVSRLTAAVNNMQA</sequence>
<keyword evidence="11" id="KW-1185">Reference proteome</keyword>
<dbReference type="FunFam" id="1.20.58.110:FF:000001">
    <property type="entry name" value="30S ribosomal protein S20"/>
    <property type="match status" value="1"/>
</dbReference>
<dbReference type="GO" id="GO:0070181">
    <property type="term" value="F:small ribosomal subunit rRNA binding"/>
    <property type="evidence" value="ECO:0007669"/>
    <property type="project" value="TreeGrafter"/>
</dbReference>
<keyword evidence="6 8" id="KW-0687">Ribonucleoprotein</keyword>
<organism evidence="10 11">
    <name type="scientific">Desulfonatronum thiosulfatophilum</name>
    <dbReference type="NCBI Taxonomy" id="617002"/>
    <lineage>
        <taxon>Bacteria</taxon>
        <taxon>Pseudomonadati</taxon>
        <taxon>Thermodesulfobacteriota</taxon>
        <taxon>Desulfovibrionia</taxon>
        <taxon>Desulfovibrionales</taxon>
        <taxon>Desulfonatronaceae</taxon>
        <taxon>Desulfonatronum</taxon>
    </lineage>
</organism>
<dbReference type="GO" id="GO:0003735">
    <property type="term" value="F:structural constituent of ribosome"/>
    <property type="evidence" value="ECO:0007669"/>
    <property type="project" value="InterPro"/>
</dbReference>
<dbReference type="HAMAP" id="MF_00500">
    <property type="entry name" value="Ribosomal_bS20"/>
    <property type="match status" value="1"/>
</dbReference>
<dbReference type="InterPro" id="IPR036510">
    <property type="entry name" value="Ribosomal_bS20_sf"/>
</dbReference>
<feature type="region of interest" description="Disordered" evidence="9">
    <location>
        <begin position="1"/>
        <end position="21"/>
    </location>
</feature>
<keyword evidence="3 8" id="KW-0699">rRNA-binding</keyword>
<reference evidence="10 11" key="1">
    <citation type="submission" date="2016-10" db="EMBL/GenBank/DDBJ databases">
        <authorList>
            <person name="de Groot N.N."/>
        </authorList>
    </citation>
    <scope>NUCLEOTIDE SEQUENCE [LARGE SCALE GENOMIC DNA]</scope>
    <source>
        <strain evidence="10 11">ASO4-2</strain>
    </source>
</reference>
<accession>A0A1G6DSI9</accession>
<evidence type="ECO:0000256" key="2">
    <source>
        <dbReference type="ARBA" id="ARBA00007634"/>
    </source>
</evidence>
<dbReference type="Pfam" id="PF01649">
    <property type="entry name" value="Ribosomal_S20p"/>
    <property type="match status" value="1"/>
</dbReference>
<dbReference type="Proteomes" id="UP000198771">
    <property type="component" value="Unassembled WGS sequence"/>
</dbReference>
<protein>
    <recommendedName>
        <fullName evidence="7 8">Small ribosomal subunit protein bS20</fullName>
    </recommendedName>
</protein>
<gene>
    <name evidence="8" type="primary">rpsT</name>
    <name evidence="10" type="ORF">SAMN05660653_02344</name>
</gene>
<evidence type="ECO:0000256" key="8">
    <source>
        <dbReference type="HAMAP-Rule" id="MF_00500"/>
    </source>
</evidence>
<evidence type="ECO:0000256" key="7">
    <source>
        <dbReference type="ARBA" id="ARBA00035136"/>
    </source>
</evidence>
<dbReference type="SUPFAM" id="SSF46992">
    <property type="entry name" value="Ribosomal protein S20"/>
    <property type="match status" value="1"/>
</dbReference>
<dbReference type="PANTHER" id="PTHR33398:SF1">
    <property type="entry name" value="SMALL RIBOSOMAL SUBUNIT PROTEIN BS20C"/>
    <property type="match status" value="1"/>
</dbReference>
<dbReference type="GO" id="GO:0005829">
    <property type="term" value="C:cytosol"/>
    <property type="evidence" value="ECO:0007669"/>
    <property type="project" value="TreeGrafter"/>
</dbReference>
<evidence type="ECO:0000256" key="4">
    <source>
        <dbReference type="ARBA" id="ARBA00022884"/>
    </source>
</evidence>
<name>A0A1G6DSI9_9BACT</name>
<dbReference type="AlphaFoldDB" id="A0A1G6DSI9"/>
<evidence type="ECO:0000256" key="6">
    <source>
        <dbReference type="ARBA" id="ARBA00023274"/>
    </source>
</evidence>
<evidence type="ECO:0000256" key="5">
    <source>
        <dbReference type="ARBA" id="ARBA00022980"/>
    </source>
</evidence>
<evidence type="ECO:0000256" key="1">
    <source>
        <dbReference type="ARBA" id="ARBA00003134"/>
    </source>
</evidence>
<dbReference type="PANTHER" id="PTHR33398">
    <property type="entry name" value="30S RIBOSOMAL PROTEIN S20"/>
    <property type="match status" value="1"/>
</dbReference>
<dbReference type="GO" id="GO:0006412">
    <property type="term" value="P:translation"/>
    <property type="evidence" value="ECO:0007669"/>
    <property type="project" value="UniProtKB-UniRule"/>
</dbReference>
<dbReference type="GO" id="GO:0015935">
    <property type="term" value="C:small ribosomal subunit"/>
    <property type="evidence" value="ECO:0007669"/>
    <property type="project" value="TreeGrafter"/>
</dbReference>
<dbReference type="InterPro" id="IPR002583">
    <property type="entry name" value="Ribosomal_bS20"/>
</dbReference>
<evidence type="ECO:0000313" key="11">
    <source>
        <dbReference type="Proteomes" id="UP000198771"/>
    </source>
</evidence>
<dbReference type="OrthoDB" id="9807974at2"/>
<keyword evidence="4 8" id="KW-0694">RNA-binding</keyword>
<comment type="function">
    <text evidence="1 8">Binds directly to 16S ribosomal RNA.</text>
</comment>
<comment type="similarity">
    <text evidence="2 8">Belongs to the bacterial ribosomal protein bS20 family.</text>
</comment>
<evidence type="ECO:0000256" key="3">
    <source>
        <dbReference type="ARBA" id="ARBA00022730"/>
    </source>
</evidence>
<dbReference type="STRING" id="617002.SAMN05660653_02344"/>
<dbReference type="EMBL" id="FMXO01000013">
    <property type="protein sequence ID" value="SDB47745.1"/>
    <property type="molecule type" value="Genomic_DNA"/>
</dbReference>
<dbReference type="Gene3D" id="1.20.58.110">
    <property type="entry name" value="Ribosomal protein S20"/>
    <property type="match status" value="1"/>
</dbReference>
<evidence type="ECO:0000313" key="10">
    <source>
        <dbReference type="EMBL" id="SDB47745.1"/>
    </source>
</evidence>
<evidence type="ECO:0000256" key="9">
    <source>
        <dbReference type="SAM" id="MobiDB-lite"/>
    </source>
</evidence>